<evidence type="ECO:0000313" key="1">
    <source>
        <dbReference type="EMBL" id="ATG48531.1"/>
    </source>
</evidence>
<dbReference type="KEGG" id="ceh:CEW89_13730"/>
<evidence type="ECO:0000313" key="2">
    <source>
        <dbReference type="Proteomes" id="UP000217935"/>
    </source>
</evidence>
<dbReference type="InterPro" id="IPR016024">
    <property type="entry name" value="ARM-type_fold"/>
</dbReference>
<dbReference type="EMBL" id="CP022196">
    <property type="protein sequence ID" value="ATG48531.1"/>
    <property type="molecule type" value="Genomic_DNA"/>
</dbReference>
<organism evidence="1 2">
    <name type="scientific">Celeribacter ethanolicus</name>
    <dbReference type="NCBI Taxonomy" id="1758178"/>
    <lineage>
        <taxon>Bacteria</taxon>
        <taxon>Pseudomonadati</taxon>
        <taxon>Pseudomonadota</taxon>
        <taxon>Alphaproteobacteria</taxon>
        <taxon>Rhodobacterales</taxon>
        <taxon>Roseobacteraceae</taxon>
        <taxon>Celeribacter</taxon>
    </lineage>
</organism>
<sequence>MMNEAGGVTDESNLAQLIVEGDAARRLIPVILDLEYKDRKRELGGFLAELHNSGEIALLSNDNLEAIRRLEHNEFWIIFGALSDAIEHVKDDYPAVQRFAECLVERAGNDGASNTPFVSFVRWCEKHPSKAREIILGAKDGQADCQRSCVFALQGLNDFGCLVDFVGDYRAEIRSIGFRALGRLKNMTSKDDQTGIDACLSEIQSPSSDDARNAAIEAVFRIWDKEAGKEKYRQDEVIKSILAQPTDEDLVRLCAMLFYHKNASTGQTISAVLSRSQSISSSFETASQWIDHALTWKDDRWSFKEVVAFIEALVPRFEEPAKSKQFHSFCEWVWKEPANASYLFARWLNSGDFSLCSFLAEMVSGGDKGVALPLLPQDLPHEAADQVFLARKCIGFLWLHEITAASILLSLVEHGHPNAVPEVEGLLWEPLLLSYSSELRPYLEQQASSASPTVAKASQDLIARHKAYIEGLRNAEEISELEPSNEARRAAAIKDHQRNTDIQKQARKMSIFGDMFHTATMLYGRKSFSMITGADGKKFPSITPLSEQSYSFEFPRLSVVDPVGFNRLLLVCRVEQRKEK</sequence>
<proteinExistence type="predicted"/>
<dbReference type="AlphaFoldDB" id="A0A291GEB9"/>
<keyword evidence="2" id="KW-1185">Reference proteome</keyword>
<gene>
    <name evidence="1" type="ORF">CEW89_13730</name>
</gene>
<reference evidence="1 2" key="1">
    <citation type="submission" date="2017-06" db="EMBL/GenBank/DDBJ databases">
        <title>Celeribacter sp. TSPH2 complete genome sequence.</title>
        <authorList>
            <person name="Woo J.-H."/>
            <person name="Kim H.-S."/>
        </authorList>
    </citation>
    <scope>NUCLEOTIDE SEQUENCE [LARGE SCALE GENOMIC DNA]</scope>
    <source>
        <strain evidence="1 2">TSPH2</strain>
    </source>
</reference>
<accession>A0A291GEB9</accession>
<dbReference type="Proteomes" id="UP000217935">
    <property type="component" value="Chromosome"/>
</dbReference>
<name>A0A291GEB9_9RHOB</name>
<protein>
    <submittedName>
        <fullName evidence="1">Uncharacterized protein</fullName>
    </submittedName>
</protein>
<dbReference type="SUPFAM" id="SSF48371">
    <property type="entry name" value="ARM repeat"/>
    <property type="match status" value="1"/>
</dbReference>